<dbReference type="RefSeq" id="XP_030994783.1">
    <property type="nucleotide sequence ID" value="XM_031141138.1"/>
</dbReference>
<feature type="region of interest" description="Disordered" evidence="1">
    <location>
        <begin position="1"/>
        <end position="95"/>
    </location>
</feature>
<evidence type="ECO:0000256" key="1">
    <source>
        <dbReference type="SAM" id="MobiDB-lite"/>
    </source>
</evidence>
<keyword evidence="2" id="KW-1133">Transmembrane helix</keyword>
<dbReference type="OrthoDB" id="2624308at2759"/>
<protein>
    <recommendedName>
        <fullName evidence="5">3-hydroxyisobutyrate dehydrogenase protein</fullName>
    </recommendedName>
</protein>
<dbReference type="STRING" id="1093900.A0A507ASV1"/>
<feature type="compositionally biased region" description="Low complexity" evidence="1">
    <location>
        <begin position="62"/>
        <end position="88"/>
    </location>
</feature>
<name>A0A507ASV1_9PEZI</name>
<dbReference type="GeneID" id="41973945"/>
<comment type="caution">
    <text evidence="3">The sequence shown here is derived from an EMBL/GenBank/DDBJ whole genome shotgun (WGS) entry which is preliminary data.</text>
</comment>
<evidence type="ECO:0008006" key="5">
    <source>
        <dbReference type="Google" id="ProtNLM"/>
    </source>
</evidence>
<feature type="compositionally biased region" description="Polar residues" evidence="1">
    <location>
        <begin position="42"/>
        <end position="61"/>
    </location>
</feature>
<accession>A0A507ASV1</accession>
<dbReference type="InParanoid" id="A0A507ASV1"/>
<dbReference type="AlphaFoldDB" id="A0A507ASV1"/>
<dbReference type="EMBL" id="SKBQ01000037">
    <property type="protein sequence ID" value="TPX13072.1"/>
    <property type="molecule type" value="Genomic_DNA"/>
</dbReference>
<keyword evidence="4" id="KW-1185">Reference proteome</keyword>
<proteinExistence type="predicted"/>
<organism evidence="3 4">
    <name type="scientific">Thyridium curvatum</name>
    <dbReference type="NCBI Taxonomy" id="1093900"/>
    <lineage>
        <taxon>Eukaryota</taxon>
        <taxon>Fungi</taxon>
        <taxon>Dikarya</taxon>
        <taxon>Ascomycota</taxon>
        <taxon>Pezizomycotina</taxon>
        <taxon>Sordariomycetes</taxon>
        <taxon>Sordariomycetidae</taxon>
        <taxon>Thyridiales</taxon>
        <taxon>Thyridiaceae</taxon>
        <taxon>Thyridium</taxon>
    </lineage>
</organism>
<feature type="compositionally biased region" description="Polar residues" evidence="1">
    <location>
        <begin position="17"/>
        <end position="26"/>
    </location>
</feature>
<evidence type="ECO:0000313" key="3">
    <source>
        <dbReference type="EMBL" id="TPX13072.1"/>
    </source>
</evidence>
<reference evidence="3 4" key="1">
    <citation type="submission" date="2019-06" db="EMBL/GenBank/DDBJ databases">
        <title>Draft genome sequence of the filamentous fungus Phialemoniopsis curvata isolated from diesel fuel.</title>
        <authorList>
            <person name="Varaljay V.A."/>
            <person name="Lyon W.J."/>
            <person name="Crouch A.L."/>
            <person name="Drake C.E."/>
            <person name="Hollomon J.M."/>
            <person name="Nadeau L.J."/>
            <person name="Nunn H.S."/>
            <person name="Stevenson B.S."/>
            <person name="Bojanowski C.L."/>
            <person name="Crookes-Goodson W.J."/>
        </authorList>
    </citation>
    <scope>NUCLEOTIDE SEQUENCE [LARGE SCALE GENOMIC DNA]</scope>
    <source>
        <strain evidence="3 4">D216</strain>
    </source>
</reference>
<feature type="transmembrane region" description="Helical" evidence="2">
    <location>
        <begin position="671"/>
        <end position="698"/>
    </location>
</feature>
<evidence type="ECO:0000313" key="4">
    <source>
        <dbReference type="Proteomes" id="UP000319257"/>
    </source>
</evidence>
<gene>
    <name evidence="3" type="ORF">E0L32_006498</name>
</gene>
<dbReference type="Proteomes" id="UP000319257">
    <property type="component" value="Unassembled WGS sequence"/>
</dbReference>
<keyword evidence="2" id="KW-0472">Membrane</keyword>
<keyword evidence="2" id="KW-0812">Transmembrane</keyword>
<sequence length="883" mass="99614">MAQANHHGGDWDPNSVPAAQSYQTQGNHGGVMDTDETGKPAQYTSTPSPGQASHPTVQSTGSPSYQSPSPAYYPSQSPPMSYTQSPTPGQGYVAAGNIQPAPLQQQYVARQVAPKSTVMNQIIPLHNNPDAFTTNKYDKEFPTNLKDTQHVFSSHTIFRWKRPHHYQSPGYVYASTQEFRHRDFAGRVTRGPYFDRYLHHNDGRLRKLIVASTDEIFQGPGTSTWRRTYVRKVSPLIVRLATWVMDFSYDPETYTWEDWGVMLLRAFPAALAMQFVFWQGEPERWQFSGCYAPVPYRFWGDAKVWSNHLENKVGTSLLARNNSIYRVLKPRHLCFLRNPFDTETLHGVDVRDVGEWESTDGAGADLSYLFIAYSTEHFSHSSEEDKIALHQIAETAARAAKVPAYWVAASCMRNPAELEADVYRISDVLRGAHGMIIAVGQSKEKAAVQRLSTDQLLAQWGTRMWTFPEVLLSPGQHIPVYTRGGNLRAPMVVSKNQFAGRVWIKTDAEQSRQLVDHYLGNLDLSRLELAVTALKCLYDRNTTEHLPGDQAYALMGLLRLRPQIDKTDSPFQAFSRLSLANDSDKLLERYLCTLPNNSQQPWYNMSDAYNSALWDIEPYCQVAAICDRDTIVLDGARGASIRWKSFFPVGFRTGFSWKRWFAVKAMENMSLLLILMIVFFVTNIIPGGVVCLLLWLYIFVNTPSLIRTVYGGKFTEVQAALFGFEGYLNAPTVERAIFGGNFGRFSWSTNGSPLSVSNVNEDGERVGVDPSTDPEVRQKIERSKTAKPGEMRVFTLVDTYNMQLTLFEAVRPPVCLFLCASEGGMQRAVGCSYDWTTQTMYRETVLRMPTESLNRMDRVTRVRIGIQRPEMPSYPAGSVMQGV</sequence>
<evidence type="ECO:0000256" key="2">
    <source>
        <dbReference type="SAM" id="Phobius"/>
    </source>
</evidence>